<dbReference type="CDD" id="cd07067">
    <property type="entry name" value="HP_PGM_like"/>
    <property type="match status" value="1"/>
</dbReference>
<keyword evidence="3 5" id="KW-0324">Glycolysis</keyword>
<comment type="caution">
    <text evidence="5">Lacks conserved residue(s) required for the propagation of feature annotation.</text>
</comment>
<dbReference type="InterPro" id="IPR029033">
    <property type="entry name" value="His_PPase_superfam"/>
</dbReference>
<comment type="catalytic activity">
    <reaction evidence="1 5">
        <text>(2R)-2-phosphoglycerate = (2R)-3-phosphoglycerate</text>
        <dbReference type="Rhea" id="RHEA:15901"/>
        <dbReference type="ChEBI" id="CHEBI:58272"/>
        <dbReference type="ChEBI" id="CHEBI:58289"/>
        <dbReference type="EC" id="5.4.2.11"/>
    </reaction>
</comment>
<proteinExistence type="inferred from homology"/>
<comment type="pathway">
    <text evidence="5">Carbohydrate degradation; glycolysis; pyruvate from D-glyceraldehyde 3-phosphate: step 3/5.</text>
</comment>
<dbReference type="NCBIfam" id="NF010713">
    <property type="entry name" value="PRK14115.1"/>
    <property type="match status" value="1"/>
</dbReference>
<evidence type="ECO:0000256" key="4">
    <source>
        <dbReference type="ARBA" id="ARBA00023235"/>
    </source>
</evidence>
<keyword evidence="4 5" id="KW-0413">Isomerase</keyword>
<evidence type="ECO:0000256" key="1">
    <source>
        <dbReference type="ARBA" id="ARBA00000380"/>
    </source>
</evidence>
<accession>A0A8T3YL41</accession>
<feature type="binding site" evidence="5 7">
    <location>
        <begin position="186"/>
        <end position="187"/>
    </location>
    <ligand>
        <name>substrate</name>
    </ligand>
</feature>
<dbReference type="EMBL" id="JACQPB010000034">
    <property type="protein sequence ID" value="MBI4210512.1"/>
    <property type="molecule type" value="Genomic_DNA"/>
</dbReference>
<protein>
    <recommendedName>
        <fullName evidence="5">2,3-bisphosphoglycerate-dependent phosphoglycerate mutase</fullName>
        <shortName evidence="5">BPG-dependent PGAM</shortName>
        <shortName evidence="5">PGAM</shortName>
        <shortName evidence="5">Phosphoglyceromutase</shortName>
        <shortName evidence="5">dPGM</shortName>
        <ecNumber evidence="5">5.4.2.11</ecNumber>
    </recommendedName>
</protein>
<dbReference type="Pfam" id="PF00300">
    <property type="entry name" value="His_Phos_1"/>
    <property type="match status" value="2"/>
</dbReference>
<dbReference type="AlphaFoldDB" id="A0A8T3YL41"/>
<feature type="binding site" evidence="5 7">
    <location>
        <begin position="117"/>
        <end position="118"/>
    </location>
    <ligand>
        <name>substrate</name>
    </ligand>
</feature>
<feature type="active site" description="Tele-phosphohistidine intermediate" evidence="5 6">
    <location>
        <position position="12"/>
    </location>
</feature>
<dbReference type="HAMAP" id="MF_01039">
    <property type="entry name" value="PGAM_GpmA"/>
    <property type="match status" value="1"/>
</dbReference>
<keyword evidence="5" id="KW-0312">Gluconeogenesis</keyword>
<dbReference type="Proteomes" id="UP000732298">
    <property type="component" value="Unassembled WGS sequence"/>
</dbReference>
<dbReference type="NCBIfam" id="TIGR01258">
    <property type="entry name" value="pgm_1"/>
    <property type="match status" value="1"/>
</dbReference>
<dbReference type="GO" id="GO:0006096">
    <property type="term" value="P:glycolytic process"/>
    <property type="evidence" value="ECO:0007669"/>
    <property type="project" value="UniProtKB-UniRule"/>
</dbReference>
<evidence type="ECO:0000256" key="3">
    <source>
        <dbReference type="ARBA" id="ARBA00023152"/>
    </source>
</evidence>
<feature type="site" description="Transition state stabilizer" evidence="5 8">
    <location>
        <position position="185"/>
    </location>
</feature>
<evidence type="ECO:0000256" key="5">
    <source>
        <dbReference type="HAMAP-Rule" id="MF_01039"/>
    </source>
</evidence>
<dbReference type="PIRSF" id="PIRSF000709">
    <property type="entry name" value="6PFK_2-Ptase"/>
    <property type="match status" value="1"/>
</dbReference>
<organism evidence="9 10">
    <name type="scientific">Candidatus Iainarchaeum sp</name>
    <dbReference type="NCBI Taxonomy" id="3101447"/>
    <lineage>
        <taxon>Archaea</taxon>
        <taxon>Candidatus Iainarchaeota</taxon>
        <taxon>Candidatus Iainarchaeia</taxon>
        <taxon>Candidatus Iainarchaeales</taxon>
        <taxon>Candidatus Iainarchaeaceae</taxon>
        <taxon>Candidatus Iainarchaeum</taxon>
    </lineage>
</organism>
<gene>
    <name evidence="5 9" type="primary">gpmA</name>
    <name evidence="9" type="ORF">HY544_03340</name>
</gene>
<name>A0A8T3YL41_9ARCH</name>
<dbReference type="GO" id="GO:0006094">
    <property type="term" value="P:gluconeogenesis"/>
    <property type="evidence" value="ECO:0007669"/>
    <property type="project" value="UniProtKB-UniRule"/>
</dbReference>
<feature type="binding site" evidence="5 7">
    <location>
        <begin position="90"/>
        <end position="93"/>
    </location>
    <ligand>
        <name>substrate</name>
    </ligand>
</feature>
<reference evidence="9" key="1">
    <citation type="submission" date="2020-07" db="EMBL/GenBank/DDBJ databases">
        <title>Huge and variable diversity of episymbiotic CPR bacteria and DPANN archaea in groundwater ecosystems.</title>
        <authorList>
            <person name="He C.Y."/>
            <person name="Keren R."/>
            <person name="Whittaker M."/>
            <person name="Farag I.F."/>
            <person name="Doudna J."/>
            <person name="Cate J.H.D."/>
            <person name="Banfield J.F."/>
        </authorList>
    </citation>
    <scope>NUCLEOTIDE SEQUENCE</scope>
    <source>
        <strain evidence="9">NC_groundwater_1296_Ag_S-0.2um_52_80</strain>
    </source>
</reference>
<evidence type="ECO:0000256" key="8">
    <source>
        <dbReference type="PIRSR" id="PIRSR613078-3"/>
    </source>
</evidence>
<dbReference type="PANTHER" id="PTHR11931">
    <property type="entry name" value="PHOSPHOGLYCERATE MUTASE"/>
    <property type="match status" value="1"/>
</dbReference>
<evidence type="ECO:0000313" key="10">
    <source>
        <dbReference type="Proteomes" id="UP000732298"/>
    </source>
</evidence>
<sequence>MTENAKLVLLRHGKTQFNKDKIFCGWTDIELGGEGEKEAREAGKKLLENGYSFDLAYTSYLRRAIKTTWAVLEEMNLMWLPVFKHWRLNERHYGALQGIRHEEMAAKAGQEQVQKWRRSFDVRPPALEKNDPRYPGNEAKYFALKKSELPACESLEDTIKRVLPYWKKEIAPTIRKGRRVLISAHGNSLRALVKHLDGIPDDEIPKLEIPTGRPLVYELGPKLRPVKHYYLE</sequence>
<evidence type="ECO:0000256" key="2">
    <source>
        <dbReference type="ARBA" id="ARBA00006717"/>
    </source>
</evidence>
<comment type="caution">
    <text evidence="9">The sequence shown here is derived from an EMBL/GenBank/DDBJ whole genome shotgun (WGS) entry which is preliminary data.</text>
</comment>
<dbReference type="SUPFAM" id="SSF53254">
    <property type="entry name" value="Phosphoglycerate mutase-like"/>
    <property type="match status" value="1"/>
</dbReference>
<dbReference type="InterPro" id="IPR013078">
    <property type="entry name" value="His_Pase_superF_clade-1"/>
</dbReference>
<dbReference type="SMART" id="SM00855">
    <property type="entry name" value="PGAM"/>
    <property type="match status" value="1"/>
</dbReference>
<comment type="function">
    <text evidence="5">Catalyzes the interconversion of 2-phosphoglycerate and 3-phosphoglycerate.</text>
</comment>
<evidence type="ECO:0000256" key="7">
    <source>
        <dbReference type="PIRSR" id="PIRSR613078-2"/>
    </source>
</evidence>
<dbReference type="EC" id="5.4.2.11" evidence="5"/>
<feature type="binding site" evidence="7">
    <location>
        <begin position="11"/>
        <end position="18"/>
    </location>
    <ligand>
        <name>substrate</name>
    </ligand>
</feature>
<dbReference type="InterPro" id="IPR005952">
    <property type="entry name" value="Phosphogly_mut1"/>
</dbReference>
<feature type="binding site" evidence="5 7">
    <location>
        <position position="63"/>
    </location>
    <ligand>
        <name>substrate</name>
    </ligand>
</feature>
<dbReference type="GO" id="GO:0004619">
    <property type="term" value="F:phosphoglycerate mutase activity"/>
    <property type="evidence" value="ECO:0007669"/>
    <property type="project" value="UniProtKB-UniRule"/>
</dbReference>
<feature type="active site" description="Proton donor/acceptor" evidence="5 6">
    <location>
        <position position="90"/>
    </location>
</feature>
<evidence type="ECO:0000256" key="6">
    <source>
        <dbReference type="PIRSR" id="PIRSR613078-1"/>
    </source>
</evidence>
<evidence type="ECO:0000313" key="9">
    <source>
        <dbReference type="EMBL" id="MBI4210512.1"/>
    </source>
</evidence>
<dbReference type="FunFam" id="3.40.50.1240:FF:000003">
    <property type="entry name" value="2,3-bisphosphoglycerate-dependent phosphoglycerate mutase"/>
    <property type="match status" value="1"/>
</dbReference>
<comment type="similarity">
    <text evidence="2 5">Belongs to the phosphoglycerate mutase family. BPG-dependent PGAM subfamily.</text>
</comment>
<dbReference type="Gene3D" id="3.40.50.1240">
    <property type="entry name" value="Phosphoglycerate mutase-like"/>
    <property type="match status" value="1"/>
</dbReference>